<evidence type="ECO:0000256" key="2">
    <source>
        <dbReference type="ARBA" id="ARBA00012438"/>
    </source>
</evidence>
<dbReference type="Gene3D" id="3.30.565.10">
    <property type="entry name" value="Histidine kinase-like ATPase, C-terminal domain"/>
    <property type="match status" value="1"/>
</dbReference>
<name>A0A4R7W7Z0_9PSEU</name>
<dbReference type="PANTHER" id="PTHR24421:SF10">
    <property type="entry name" value="NITRATE_NITRITE SENSOR PROTEIN NARQ"/>
    <property type="match status" value="1"/>
</dbReference>
<keyword evidence="9" id="KW-0812">Transmembrane</keyword>
<dbReference type="SUPFAM" id="SSF55874">
    <property type="entry name" value="ATPase domain of HSP90 chaperone/DNA topoisomerase II/histidine kinase"/>
    <property type="match status" value="1"/>
</dbReference>
<evidence type="ECO:0000313" key="13">
    <source>
        <dbReference type="Proteomes" id="UP000294927"/>
    </source>
</evidence>
<evidence type="ECO:0000256" key="1">
    <source>
        <dbReference type="ARBA" id="ARBA00000085"/>
    </source>
</evidence>
<evidence type="ECO:0000256" key="6">
    <source>
        <dbReference type="ARBA" id="ARBA00022777"/>
    </source>
</evidence>
<evidence type="ECO:0000256" key="7">
    <source>
        <dbReference type="ARBA" id="ARBA00022840"/>
    </source>
</evidence>
<keyword evidence="9" id="KW-1133">Transmembrane helix</keyword>
<dbReference type="EC" id="2.7.13.3" evidence="2"/>
<evidence type="ECO:0000256" key="3">
    <source>
        <dbReference type="ARBA" id="ARBA00022553"/>
    </source>
</evidence>
<proteinExistence type="predicted"/>
<protein>
    <recommendedName>
        <fullName evidence="2">histidine kinase</fullName>
        <ecNumber evidence="2">2.7.13.3</ecNumber>
    </recommendedName>
</protein>
<dbReference type="Pfam" id="PF02518">
    <property type="entry name" value="HATPase_c"/>
    <property type="match status" value="1"/>
</dbReference>
<evidence type="ECO:0000313" key="12">
    <source>
        <dbReference type="EMBL" id="TDV57797.1"/>
    </source>
</evidence>
<dbReference type="GO" id="GO:0046983">
    <property type="term" value="F:protein dimerization activity"/>
    <property type="evidence" value="ECO:0007669"/>
    <property type="project" value="InterPro"/>
</dbReference>
<gene>
    <name evidence="12" type="ORF">CLV71_101670</name>
</gene>
<feature type="transmembrane region" description="Helical" evidence="9">
    <location>
        <begin position="73"/>
        <end position="92"/>
    </location>
</feature>
<organism evidence="12 13">
    <name type="scientific">Actinophytocola oryzae</name>
    <dbReference type="NCBI Taxonomy" id="502181"/>
    <lineage>
        <taxon>Bacteria</taxon>
        <taxon>Bacillati</taxon>
        <taxon>Actinomycetota</taxon>
        <taxon>Actinomycetes</taxon>
        <taxon>Pseudonocardiales</taxon>
        <taxon>Pseudonocardiaceae</taxon>
    </lineage>
</organism>
<keyword evidence="9" id="KW-0472">Membrane</keyword>
<sequence>MVLVVSALASLAFAVGGALRWSRPPAVAAIALSVLVTVLYRGPGNNTTAAWLLVETAGQLVVLASATRRAPVLAPFGVAAIAASPLRIGLWLSPPSPVTEVVGVCAVWALLAVAAVGVGVYLRSLDRARARAVELARREQRLHLARNLHDWLAHEMTGVVLAAQAGRLDDTDPDDAFRQIEEAGTRGLEAMDRALRLLGTAADGTAEVTTLDEVRAAVDRFAAGTRAEVTCDITLPEPRREITATLHRVVLEALTNVRRHARTATSVRVLVTGDGNRVVAEVTNDGGGGRSFGRARRHGGTGLAGLAEWVTALDGTMTAGPVRPSGWRVRVVVPA</sequence>
<feature type="domain" description="Signal transduction histidine kinase subgroup 3 dimerisation and phosphoacceptor" evidence="11">
    <location>
        <begin position="141"/>
        <end position="199"/>
    </location>
</feature>
<keyword evidence="3" id="KW-0597">Phosphoprotein</keyword>
<dbReference type="CDD" id="cd16917">
    <property type="entry name" value="HATPase_UhpB-NarQ-NarX-like"/>
    <property type="match status" value="1"/>
</dbReference>
<dbReference type="Proteomes" id="UP000294927">
    <property type="component" value="Unassembled WGS sequence"/>
</dbReference>
<dbReference type="Pfam" id="PF07730">
    <property type="entry name" value="HisKA_3"/>
    <property type="match status" value="1"/>
</dbReference>
<keyword evidence="13" id="KW-1185">Reference proteome</keyword>
<dbReference type="GO" id="GO:0000155">
    <property type="term" value="F:phosphorelay sensor kinase activity"/>
    <property type="evidence" value="ECO:0007669"/>
    <property type="project" value="InterPro"/>
</dbReference>
<dbReference type="InterPro" id="IPR050482">
    <property type="entry name" value="Sensor_HK_TwoCompSys"/>
</dbReference>
<dbReference type="GO" id="GO:0005524">
    <property type="term" value="F:ATP binding"/>
    <property type="evidence" value="ECO:0007669"/>
    <property type="project" value="UniProtKB-KW"/>
</dbReference>
<feature type="transmembrane region" description="Helical" evidence="9">
    <location>
        <begin position="98"/>
        <end position="122"/>
    </location>
</feature>
<evidence type="ECO:0000256" key="4">
    <source>
        <dbReference type="ARBA" id="ARBA00022679"/>
    </source>
</evidence>
<evidence type="ECO:0000259" key="11">
    <source>
        <dbReference type="Pfam" id="PF07730"/>
    </source>
</evidence>
<keyword evidence="6 12" id="KW-0418">Kinase</keyword>
<keyword evidence="4" id="KW-0808">Transferase</keyword>
<keyword evidence="5" id="KW-0547">Nucleotide-binding</keyword>
<comment type="catalytic activity">
    <reaction evidence="1">
        <text>ATP + protein L-histidine = ADP + protein N-phospho-L-histidine.</text>
        <dbReference type="EC" id="2.7.13.3"/>
    </reaction>
</comment>
<comment type="caution">
    <text evidence="12">The sequence shown here is derived from an EMBL/GenBank/DDBJ whole genome shotgun (WGS) entry which is preliminary data.</text>
</comment>
<accession>A0A4R7W7Z0</accession>
<keyword evidence="8" id="KW-0902">Two-component regulatory system</keyword>
<dbReference type="AlphaFoldDB" id="A0A4R7W7Z0"/>
<keyword evidence="7" id="KW-0067">ATP-binding</keyword>
<dbReference type="InterPro" id="IPR003594">
    <property type="entry name" value="HATPase_dom"/>
</dbReference>
<dbReference type="GO" id="GO:0016020">
    <property type="term" value="C:membrane"/>
    <property type="evidence" value="ECO:0007669"/>
    <property type="project" value="InterPro"/>
</dbReference>
<evidence type="ECO:0000256" key="9">
    <source>
        <dbReference type="SAM" id="Phobius"/>
    </source>
</evidence>
<dbReference type="InterPro" id="IPR011712">
    <property type="entry name" value="Sig_transdc_His_kin_sub3_dim/P"/>
</dbReference>
<dbReference type="EMBL" id="SOCP01000001">
    <property type="protein sequence ID" value="TDV57797.1"/>
    <property type="molecule type" value="Genomic_DNA"/>
</dbReference>
<reference evidence="12 13" key="1">
    <citation type="submission" date="2019-03" db="EMBL/GenBank/DDBJ databases">
        <title>Genomic Encyclopedia of Archaeal and Bacterial Type Strains, Phase II (KMG-II): from individual species to whole genera.</title>
        <authorList>
            <person name="Goeker M."/>
        </authorList>
    </citation>
    <scope>NUCLEOTIDE SEQUENCE [LARGE SCALE GENOMIC DNA]</scope>
    <source>
        <strain evidence="12 13">DSM 45499</strain>
    </source>
</reference>
<dbReference type="InterPro" id="IPR036890">
    <property type="entry name" value="HATPase_C_sf"/>
</dbReference>
<dbReference type="PANTHER" id="PTHR24421">
    <property type="entry name" value="NITRATE/NITRITE SENSOR PROTEIN NARX-RELATED"/>
    <property type="match status" value="1"/>
</dbReference>
<evidence type="ECO:0000256" key="5">
    <source>
        <dbReference type="ARBA" id="ARBA00022741"/>
    </source>
</evidence>
<evidence type="ECO:0000256" key="8">
    <source>
        <dbReference type="ARBA" id="ARBA00023012"/>
    </source>
</evidence>
<evidence type="ECO:0000259" key="10">
    <source>
        <dbReference type="Pfam" id="PF02518"/>
    </source>
</evidence>
<feature type="domain" description="Histidine kinase/HSP90-like ATPase" evidence="10">
    <location>
        <begin position="245"/>
        <end position="334"/>
    </location>
</feature>